<evidence type="ECO:0008006" key="4">
    <source>
        <dbReference type="Google" id="ProtNLM"/>
    </source>
</evidence>
<name>A0A2T3ACE0_9PEZI</name>
<dbReference type="InParanoid" id="A0A2T3ACE0"/>
<evidence type="ECO:0000313" key="2">
    <source>
        <dbReference type="EMBL" id="PSR91911.1"/>
    </source>
</evidence>
<evidence type="ECO:0000313" key="3">
    <source>
        <dbReference type="Proteomes" id="UP000241462"/>
    </source>
</evidence>
<feature type="chain" id="PRO_5015544885" description="Secreted protein" evidence="1">
    <location>
        <begin position="30"/>
        <end position="107"/>
    </location>
</feature>
<proteinExistence type="predicted"/>
<reference evidence="2 3" key="1">
    <citation type="journal article" date="2018" name="Mycol. Prog.">
        <title>Coniella lustricola, a new species from submerged detritus.</title>
        <authorList>
            <person name="Raudabaugh D.B."/>
            <person name="Iturriaga T."/>
            <person name="Carver A."/>
            <person name="Mondo S."/>
            <person name="Pangilinan J."/>
            <person name="Lipzen A."/>
            <person name="He G."/>
            <person name="Amirebrahimi M."/>
            <person name="Grigoriev I.V."/>
            <person name="Miller A.N."/>
        </authorList>
    </citation>
    <scope>NUCLEOTIDE SEQUENCE [LARGE SCALE GENOMIC DNA]</scope>
    <source>
        <strain evidence="2 3">B22-T-1</strain>
    </source>
</reference>
<keyword evidence="1" id="KW-0732">Signal</keyword>
<dbReference type="Proteomes" id="UP000241462">
    <property type="component" value="Unassembled WGS sequence"/>
</dbReference>
<dbReference type="EMBL" id="KZ678413">
    <property type="protein sequence ID" value="PSR91911.1"/>
    <property type="molecule type" value="Genomic_DNA"/>
</dbReference>
<sequence>MLDMHAHYHCALGFLWFWCLGHIISFSLGVTTKPRTTLANAPSAAKYHLGAKGQGRRSGRGSGHSGTMDGSLSVFCSGQQLPARLDVSVSSCGCQLWLLSVARSGSR</sequence>
<accession>A0A2T3ACE0</accession>
<feature type="signal peptide" evidence="1">
    <location>
        <begin position="1"/>
        <end position="29"/>
    </location>
</feature>
<gene>
    <name evidence="2" type="ORF">BD289DRAFT_429872</name>
</gene>
<dbReference type="AlphaFoldDB" id="A0A2T3ACE0"/>
<protein>
    <recommendedName>
        <fullName evidence="4">Secreted protein</fullName>
    </recommendedName>
</protein>
<keyword evidence="3" id="KW-1185">Reference proteome</keyword>
<organism evidence="2 3">
    <name type="scientific">Coniella lustricola</name>
    <dbReference type="NCBI Taxonomy" id="2025994"/>
    <lineage>
        <taxon>Eukaryota</taxon>
        <taxon>Fungi</taxon>
        <taxon>Dikarya</taxon>
        <taxon>Ascomycota</taxon>
        <taxon>Pezizomycotina</taxon>
        <taxon>Sordariomycetes</taxon>
        <taxon>Sordariomycetidae</taxon>
        <taxon>Diaporthales</taxon>
        <taxon>Schizoparmaceae</taxon>
        <taxon>Coniella</taxon>
    </lineage>
</organism>
<evidence type="ECO:0000256" key="1">
    <source>
        <dbReference type="SAM" id="SignalP"/>
    </source>
</evidence>